<dbReference type="EMBL" id="DQ317692">
    <property type="protein sequence ID" value="ABC74963.1"/>
    <property type="molecule type" value="Genomic_DNA"/>
</dbReference>
<proteinExistence type="predicted"/>
<reference evidence="1 2" key="1">
    <citation type="journal article" date="2006" name="J. Virol.">
        <title>Sequence analysis and organization of the Neodiprion abietis nucleopolyhedrovirus genome.</title>
        <authorList>
            <person name="Duffy S.P."/>
            <person name="Young A.M."/>
            <person name="Morin B."/>
            <person name="Lucarotti C.J."/>
            <person name="Koop B.F."/>
            <person name="Levin D.B."/>
        </authorList>
    </citation>
    <scope>NUCLEOTIDE SEQUENCE [LARGE SCALE GENOMIC DNA]</scope>
</reference>
<evidence type="ECO:0000313" key="2">
    <source>
        <dbReference type="Proteomes" id="UP000242804"/>
    </source>
</evidence>
<protein>
    <submittedName>
        <fullName evidence="1">Uncharacterized protein</fullName>
    </submittedName>
</protein>
<accession>Q0ZNZ1</accession>
<dbReference type="OrthoDB" id="26814at10239"/>
<keyword evidence="2" id="KW-1185">Reference proteome</keyword>
<evidence type="ECO:0000313" key="1">
    <source>
        <dbReference type="EMBL" id="ABC74963.1"/>
    </source>
</evidence>
<dbReference type="RefSeq" id="YP_667937.1">
    <property type="nucleotide sequence ID" value="NC_008252.1"/>
</dbReference>
<organism evidence="1 2">
    <name type="scientific">Neodiprion abietis nucleopolyhedrovirus</name>
    <dbReference type="NCBI Taxonomy" id="204507"/>
    <lineage>
        <taxon>Viruses</taxon>
        <taxon>Viruses incertae sedis</taxon>
        <taxon>Naldaviricetes</taxon>
        <taxon>Lefavirales</taxon>
        <taxon>Baculoviridae</taxon>
        <taxon>Gammabaculovirus</taxon>
        <taxon>Gammabaculovirus neabietis</taxon>
    </lineage>
</organism>
<dbReference type="KEGG" id="vg:4179138"/>
<sequence>MSSPLEDKILIVNRFNKDIKIQPYDWQVIATGNKTYTISVLAKTLLDKEQDMPVYLKDINKAKDTLTILT</sequence>
<dbReference type="GeneID" id="4179138"/>
<dbReference type="Proteomes" id="UP000242804">
    <property type="component" value="Segment"/>
</dbReference>
<name>Q0ZNZ1_9CBAC</name>